<dbReference type="Gene3D" id="3.40.140.10">
    <property type="entry name" value="Cytidine Deaminase, domain 2"/>
    <property type="match status" value="1"/>
</dbReference>
<dbReference type="GO" id="GO:0005737">
    <property type="term" value="C:cytoplasm"/>
    <property type="evidence" value="ECO:0007669"/>
    <property type="project" value="TreeGrafter"/>
</dbReference>
<evidence type="ECO:0000256" key="1">
    <source>
        <dbReference type="ARBA" id="ARBA00001947"/>
    </source>
</evidence>
<comment type="caution">
    <text evidence="12">The sequence shown here is derived from an EMBL/GenBank/DDBJ whole genome shotgun (WGS) entry which is preliminary data.</text>
</comment>
<dbReference type="GO" id="GO:0009165">
    <property type="term" value="P:nucleotide biosynthetic process"/>
    <property type="evidence" value="ECO:0007669"/>
    <property type="project" value="UniProtKB-KW"/>
</dbReference>
<dbReference type="Proteomes" id="UP001485043">
    <property type="component" value="Unassembled WGS sequence"/>
</dbReference>
<dbReference type="InterPro" id="IPR016193">
    <property type="entry name" value="Cytidine_deaminase-like"/>
</dbReference>
<dbReference type="PANTHER" id="PTHR11086:SF18">
    <property type="entry name" value="DEOXYCYTIDYLATE DEAMINASE"/>
    <property type="match status" value="1"/>
</dbReference>
<evidence type="ECO:0000256" key="5">
    <source>
        <dbReference type="ARBA" id="ARBA00022801"/>
    </source>
</evidence>
<dbReference type="GO" id="GO:0004132">
    <property type="term" value="F:dCMP deaminase activity"/>
    <property type="evidence" value="ECO:0007669"/>
    <property type="project" value="UniProtKB-EC"/>
</dbReference>
<keyword evidence="13" id="KW-1185">Reference proteome</keyword>
<keyword evidence="10" id="KW-0472">Membrane</keyword>
<keyword evidence="4" id="KW-0545">Nucleotide biosynthesis</keyword>
<dbReference type="CDD" id="cd01286">
    <property type="entry name" value="deoxycytidylate_deaminase"/>
    <property type="match status" value="1"/>
</dbReference>
<evidence type="ECO:0000256" key="4">
    <source>
        <dbReference type="ARBA" id="ARBA00022727"/>
    </source>
</evidence>
<evidence type="ECO:0000256" key="3">
    <source>
        <dbReference type="ARBA" id="ARBA00022723"/>
    </source>
</evidence>
<dbReference type="AlphaFoldDB" id="A0AAW1STA4"/>
<dbReference type="EC" id="3.5.4.12" evidence="7"/>
<feature type="transmembrane region" description="Helical" evidence="10">
    <location>
        <begin position="346"/>
        <end position="369"/>
    </location>
</feature>
<accession>A0AAW1STA4</accession>
<keyword evidence="10" id="KW-1133">Transmembrane helix</keyword>
<name>A0AAW1STA4_9CHLO</name>
<evidence type="ECO:0000256" key="7">
    <source>
        <dbReference type="ARBA" id="ARBA00038938"/>
    </source>
</evidence>
<keyword evidence="10" id="KW-0812">Transmembrane</keyword>
<feature type="transmembrane region" description="Helical" evidence="10">
    <location>
        <begin position="12"/>
        <end position="30"/>
    </location>
</feature>
<feature type="region of interest" description="Disordered" evidence="9">
    <location>
        <begin position="255"/>
        <end position="334"/>
    </location>
</feature>
<comment type="similarity">
    <text evidence="2">Belongs to the cytidine and deoxycytidylate deaminase family.</text>
</comment>
<evidence type="ECO:0000313" key="12">
    <source>
        <dbReference type="EMBL" id="KAK9854489.1"/>
    </source>
</evidence>
<feature type="compositionally biased region" description="Basic residues" evidence="9">
    <location>
        <begin position="260"/>
        <end position="278"/>
    </location>
</feature>
<dbReference type="PANTHER" id="PTHR11086">
    <property type="entry name" value="DEOXYCYTIDYLATE DEAMINASE-RELATED"/>
    <property type="match status" value="1"/>
</dbReference>
<sequence length="408" mass="45404">MINDPSASRFELTTVAVVSLAGIFFVWWWWSCRQKPDLVGRQANPPRTSSKQLRFSCNTSPAPEGGKADPTDHRPRKSFLSWDDYFMAVAYLSSQRSKDPHKQVGACIVSTEQIILGIGYNGFPRGCDDAQLPWAKLSEDEQLLDTKYPYVCHAEMNAILNKNQASLSQAKLYVTMFPCNECAKLLIQAGIKEVIFHEDKPSLPSSTQPRGGMRPDQAYTASRRLLSLAGVSIRQHAFKQQLELMIKYCNILQAPQGPHNSHRQASRWRTSHTGRHRRYAGEGQSSQQDSKVKDDPAADGDLSFERQLKSRRNQPQRPRVNAPQVEALKGGGGSELEKMGKIEGRFVGGLALLFLVILLEGLFLAGSGFLPEQYDQFAQDVVFKTFTPSVGVLLAGSAAYGLWKSRQG</sequence>
<dbReference type="InterPro" id="IPR016192">
    <property type="entry name" value="APOBEC/CMP_deaminase_Zn-bd"/>
</dbReference>
<protein>
    <recommendedName>
        <fullName evidence="8">dCMP deaminase</fullName>
        <ecNumber evidence="7">3.5.4.12</ecNumber>
    </recommendedName>
    <alternativeName>
        <fullName evidence="8">dCMP deaminase</fullName>
    </alternativeName>
</protein>
<feature type="transmembrane region" description="Helical" evidence="10">
    <location>
        <begin position="381"/>
        <end position="403"/>
    </location>
</feature>
<evidence type="ECO:0000256" key="6">
    <source>
        <dbReference type="ARBA" id="ARBA00022833"/>
    </source>
</evidence>
<dbReference type="GO" id="GO:0008270">
    <property type="term" value="F:zinc ion binding"/>
    <property type="evidence" value="ECO:0007669"/>
    <property type="project" value="InterPro"/>
</dbReference>
<feature type="region of interest" description="Disordered" evidence="9">
    <location>
        <begin position="41"/>
        <end position="74"/>
    </location>
</feature>
<comment type="cofactor">
    <cofactor evidence="1">
        <name>Zn(2+)</name>
        <dbReference type="ChEBI" id="CHEBI:29105"/>
    </cofactor>
</comment>
<proteinExistence type="inferred from homology"/>
<evidence type="ECO:0000256" key="9">
    <source>
        <dbReference type="SAM" id="MobiDB-lite"/>
    </source>
</evidence>
<dbReference type="SUPFAM" id="SSF53927">
    <property type="entry name" value="Cytidine deaminase-like"/>
    <property type="match status" value="1"/>
</dbReference>
<dbReference type="EMBL" id="JALJOV010001096">
    <property type="protein sequence ID" value="KAK9854489.1"/>
    <property type="molecule type" value="Genomic_DNA"/>
</dbReference>
<feature type="domain" description="CMP/dCMP-type deaminase" evidence="11">
    <location>
        <begin position="81"/>
        <end position="210"/>
    </location>
</feature>
<dbReference type="InterPro" id="IPR002125">
    <property type="entry name" value="CMP_dCMP_dom"/>
</dbReference>
<evidence type="ECO:0000259" key="11">
    <source>
        <dbReference type="PROSITE" id="PS51747"/>
    </source>
</evidence>
<evidence type="ECO:0000313" key="13">
    <source>
        <dbReference type="Proteomes" id="UP001485043"/>
    </source>
</evidence>
<reference evidence="12 13" key="1">
    <citation type="journal article" date="2024" name="Nat. Commun.">
        <title>Phylogenomics reveals the evolutionary origins of lichenization in chlorophyte algae.</title>
        <authorList>
            <person name="Puginier C."/>
            <person name="Libourel C."/>
            <person name="Otte J."/>
            <person name="Skaloud P."/>
            <person name="Haon M."/>
            <person name="Grisel S."/>
            <person name="Petersen M."/>
            <person name="Berrin J.G."/>
            <person name="Delaux P.M."/>
            <person name="Dal Grande F."/>
            <person name="Keller J."/>
        </authorList>
    </citation>
    <scope>NUCLEOTIDE SEQUENCE [LARGE SCALE GENOMIC DNA]</scope>
    <source>
        <strain evidence="12 13">SAG 2523</strain>
    </source>
</reference>
<keyword evidence="6" id="KW-0862">Zinc</keyword>
<dbReference type="Pfam" id="PF00383">
    <property type="entry name" value="dCMP_cyt_deam_1"/>
    <property type="match status" value="1"/>
</dbReference>
<gene>
    <name evidence="12" type="ORF">WJX84_005132</name>
</gene>
<organism evidence="12 13">
    <name type="scientific">Apatococcus fuscideae</name>
    <dbReference type="NCBI Taxonomy" id="2026836"/>
    <lineage>
        <taxon>Eukaryota</taxon>
        <taxon>Viridiplantae</taxon>
        <taxon>Chlorophyta</taxon>
        <taxon>core chlorophytes</taxon>
        <taxon>Trebouxiophyceae</taxon>
        <taxon>Chlorellales</taxon>
        <taxon>Chlorellaceae</taxon>
        <taxon>Apatococcus</taxon>
    </lineage>
</organism>
<dbReference type="InterPro" id="IPR015517">
    <property type="entry name" value="dCMP_deaminase-rel"/>
</dbReference>
<dbReference type="PROSITE" id="PS51747">
    <property type="entry name" value="CYT_DCMP_DEAMINASES_2"/>
    <property type="match status" value="1"/>
</dbReference>
<keyword evidence="5" id="KW-0378">Hydrolase</keyword>
<dbReference type="PROSITE" id="PS00903">
    <property type="entry name" value="CYT_DCMP_DEAMINASES_1"/>
    <property type="match status" value="1"/>
</dbReference>
<evidence type="ECO:0000256" key="8">
    <source>
        <dbReference type="ARBA" id="ARBA00041763"/>
    </source>
</evidence>
<feature type="compositionally biased region" description="Polar residues" evidence="9">
    <location>
        <begin position="45"/>
        <end position="61"/>
    </location>
</feature>
<evidence type="ECO:0000256" key="10">
    <source>
        <dbReference type="SAM" id="Phobius"/>
    </source>
</evidence>
<keyword evidence="3" id="KW-0479">Metal-binding</keyword>
<evidence type="ECO:0000256" key="2">
    <source>
        <dbReference type="ARBA" id="ARBA00006576"/>
    </source>
</evidence>
<dbReference type="InterPro" id="IPR035105">
    <property type="entry name" value="Deoxycytidylate_deaminase_dom"/>
</dbReference>
<dbReference type="FunFam" id="3.40.140.10:FF:000021">
    <property type="entry name" value="Deoxycytidylate deaminase"/>
    <property type="match status" value="1"/>
</dbReference>